<organism evidence="2 3">
    <name type="scientific">Deinococcus cellulosilyticus (strain DSM 18568 / NBRC 106333 / KACC 11606 / 5516J-15)</name>
    <dbReference type="NCBI Taxonomy" id="1223518"/>
    <lineage>
        <taxon>Bacteria</taxon>
        <taxon>Thermotogati</taxon>
        <taxon>Deinococcota</taxon>
        <taxon>Deinococci</taxon>
        <taxon>Deinococcales</taxon>
        <taxon>Deinococcaceae</taxon>
        <taxon>Deinococcus</taxon>
    </lineage>
</organism>
<evidence type="ECO:0000313" key="2">
    <source>
        <dbReference type="EMBL" id="GEM44450.1"/>
    </source>
</evidence>
<comment type="caution">
    <text evidence="2">The sequence shown here is derived from an EMBL/GenBank/DDBJ whole genome shotgun (WGS) entry which is preliminary data.</text>
</comment>
<dbReference type="AlphaFoldDB" id="A0A511MV39"/>
<keyword evidence="3" id="KW-1185">Reference proteome</keyword>
<dbReference type="EMBL" id="BJXB01000001">
    <property type="protein sequence ID" value="GEM44450.1"/>
    <property type="molecule type" value="Genomic_DNA"/>
</dbReference>
<keyword evidence="1" id="KW-0812">Transmembrane</keyword>
<name>A0A511MV39_DEIC1</name>
<evidence type="ECO:0000256" key="1">
    <source>
        <dbReference type="SAM" id="Phobius"/>
    </source>
</evidence>
<reference evidence="2 3" key="1">
    <citation type="submission" date="2019-07" db="EMBL/GenBank/DDBJ databases">
        <title>Whole genome shotgun sequence of Deinococcus cellulosilyticus NBRC 106333.</title>
        <authorList>
            <person name="Hosoyama A."/>
            <person name="Uohara A."/>
            <person name="Ohji S."/>
            <person name="Ichikawa N."/>
        </authorList>
    </citation>
    <scope>NUCLEOTIDE SEQUENCE [LARGE SCALE GENOMIC DNA]</scope>
    <source>
        <strain evidence="2 3">NBRC 106333</strain>
    </source>
</reference>
<keyword evidence="1" id="KW-1133">Transmembrane helix</keyword>
<keyword evidence="1" id="KW-0472">Membrane</keyword>
<dbReference type="Proteomes" id="UP000321306">
    <property type="component" value="Unassembled WGS sequence"/>
</dbReference>
<protein>
    <submittedName>
        <fullName evidence="2">Uncharacterized protein</fullName>
    </submittedName>
</protein>
<feature type="transmembrane region" description="Helical" evidence="1">
    <location>
        <begin position="6"/>
        <end position="24"/>
    </location>
</feature>
<dbReference type="RefSeq" id="WP_146881610.1">
    <property type="nucleotide sequence ID" value="NZ_BJXB01000001.1"/>
</dbReference>
<proteinExistence type="predicted"/>
<evidence type="ECO:0000313" key="3">
    <source>
        <dbReference type="Proteomes" id="UP000321306"/>
    </source>
</evidence>
<gene>
    <name evidence="2" type="ORF">DC3_00850</name>
</gene>
<sequence length="91" mass="10217">MTPELIAFLFFMGVLLLVGTLWRFKVPRTGFTDVQVVYEEDEWCVYGIGHSGEKVLVDAFPHQTDALACAYKLAEKQNLSGQASSEDTETR</sequence>
<accession>A0A511MV39</accession>
<dbReference type="OrthoDB" id="9876728at2"/>